<keyword evidence="2" id="KW-0812">Transmembrane</keyword>
<keyword evidence="2" id="KW-1133">Transmembrane helix</keyword>
<reference evidence="4 5" key="1">
    <citation type="submission" date="2014-02" db="EMBL/GenBank/DDBJ databases">
        <title>The genome sequence of the entomopathogenic fungus Metarhizium robertsii ARSEF 2575.</title>
        <authorList>
            <person name="Giuliano Garisto Donzelli B."/>
            <person name="Roe B.A."/>
            <person name="Macmil S.L."/>
            <person name="Krasnoff S.B."/>
            <person name="Gibson D.M."/>
        </authorList>
    </citation>
    <scope>NUCLEOTIDE SEQUENCE [LARGE SCALE GENOMIC DNA]</scope>
    <source>
        <strain evidence="4 5">ARSEF 2575</strain>
    </source>
</reference>
<feature type="region of interest" description="Disordered" evidence="1">
    <location>
        <begin position="24"/>
        <end position="50"/>
    </location>
</feature>
<dbReference type="Proteomes" id="UP000030151">
    <property type="component" value="Unassembled WGS sequence"/>
</dbReference>
<evidence type="ECO:0000256" key="2">
    <source>
        <dbReference type="SAM" id="Phobius"/>
    </source>
</evidence>
<evidence type="ECO:0000313" key="5">
    <source>
        <dbReference type="Proteomes" id="UP000030151"/>
    </source>
</evidence>
<dbReference type="AlphaFoldDB" id="A0A0A1UPI8"/>
<accession>A0A0A1UPI8</accession>
<name>A0A0A1UPI8_9HYPO</name>
<keyword evidence="2" id="KW-0472">Membrane</keyword>
<evidence type="ECO:0000313" key="4">
    <source>
        <dbReference type="EMBL" id="EXU97416.1"/>
    </source>
</evidence>
<evidence type="ECO:0000256" key="1">
    <source>
        <dbReference type="SAM" id="MobiDB-lite"/>
    </source>
</evidence>
<gene>
    <name evidence="4" type="ORF">X797_009521</name>
</gene>
<keyword evidence="3" id="KW-0732">Signal</keyword>
<proteinExistence type="predicted"/>
<sequence length="106" mass="11218">MKLTALLVIASAISVHCQASTSTSRSSTITAPPTARPTTSVGTISRPTTTTRRTNTTVVAAGPNPVAPGIGLAALMALVCLGVTAFCSERSRWYSYSAWVNQRYWE</sequence>
<dbReference type="eggNOG" id="ENOG502RNM0">
    <property type="taxonomic scope" value="Eukaryota"/>
</dbReference>
<dbReference type="EMBL" id="JELW01000037">
    <property type="protein sequence ID" value="EXU97416.1"/>
    <property type="molecule type" value="Genomic_DNA"/>
</dbReference>
<comment type="caution">
    <text evidence="4">The sequence shown here is derived from an EMBL/GenBank/DDBJ whole genome shotgun (WGS) entry which is preliminary data.</text>
</comment>
<evidence type="ECO:0000256" key="3">
    <source>
        <dbReference type="SAM" id="SignalP"/>
    </source>
</evidence>
<feature type="signal peptide" evidence="3">
    <location>
        <begin position="1"/>
        <end position="19"/>
    </location>
</feature>
<feature type="transmembrane region" description="Helical" evidence="2">
    <location>
        <begin position="66"/>
        <end position="87"/>
    </location>
</feature>
<dbReference type="HOGENOM" id="CLU_176454_0_0_1"/>
<feature type="chain" id="PRO_5001980733" evidence="3">
    <location>
        <begin position="20"/>
        <end position="106"/>
    </location>
</feature>
<organism evidence="4 5">
    <name type="scientific">Metarhizium robertsii</name>
    <dbReference type="NCBI Taxonomy" id="568076"/>
    <lineage>
        <taxon>Eukaryota</taxon>
        <taxon>Fungi</taxon>
        <taxon>Dikarya</taxon>
        <taxon>Ascomycota</taxon>
        <taxon>Pezizomycotina</taxon>
        <taxon>Sordariomycetes</taxon>
        <taxon>Hypocreomycetidae</taxon>
        <taxon>Hypocreales</taxon>
        <taxon>Clavicipitaceae</taxon>
        <taxon>Metarhizium</taxon>
    </lineage>
</organism>
<protein>
    <submittedName>
        <fullName evidence="4">Uncharacterized protein</fullName>
    </submittedName>
</protein>